<comment type="caution">
    <text evidence="1">The sequence shown here is derived from an EMBL/GenBank/DDBJ whole genome shotgun (WGS) entry which is preliminary data.</text>
</comment>
<dbReference type="Proteomes" id="UP000828251">
    <property type="component" value="Unassembled WGS sequence"/>
</dbReference>
<name>A0A9D3UE35_9ROSI</name>
<protein>
    <recommendedName>
        <fullName evidence="3">Reverse transcriptase zinc-binding domain-containing protein</fullName>
    </recommendedName>
</protein>
<organism evidence="1 2">
    <name type="scientific">Gossypium stocksii</name>
    <dbReference type="NCBI Taxonomy" id="47602"/>
    <lineage>
        <taxon>Eukaryota</taxon>
        <taxon>Viridiplantae</taxon>
        <taxon>Streptophyta</taxon>
        <taxon>Embryophyta</taxon>
        <taxon>Tracheophyta</taxon>
        <taxon>Spermatophyta</taxon>
        <taxon>Magnoliopsida</taxon>
        <taxon>eudicotyledons</taxon>
        <taxon>Gunneridae</taxon>
        <taxon>Pentapetalae</taxon>
        <taxon>rosids</taxon>
        <taxon>malvids</taxon>
        <taxon>Malvales</taxon>
        <taxon>Malvaceae</taxon>
        <taxon>Malvoideae</taxon>
        <taxon>Gossypium</taxon>
    </lineage>
</organism>
<evidence type="ECO:0000313" key="2">
    <source>
        <dbReference type="Proteomes" id="UP000828251"/>
    </source>
</evidence>
<accession>A0A9D3UE35</accession>
<dbReference type="OrthoDB" id="972793at2759"/>
<evidence type="ECO:0008006" key="3">
    <source>
        <dbReference type="Google" id="ProtNLM"/>
    </source>
</evidence>
<dbReference type="AlphaFoldDB" id="A0A9D3UE35"/>
<reference evidence="1 2" key="1">
    <citation type="journal article" date="2021" name="Plant Biotechnol. J.">
        <title>Multi-omics assisted identification of the key and species-specific regulatory components of drought-tolerant mechanisms in Gossypium stocksii.</title>
        <authorList>
            <person name="Yu D."/>
            <person name="Ke L."/>
            <person name="Zhang D."/>
            <person name="Wu Y."/>
            <person name="Sun Y."/>
            <person name="Mei J."/>
            <person name="Sun J."/>
            <person name="Sun Y."/>
        </authorList>
    </citation>
    <scope>NUCLEOTIDE SEQUENCE [LARGE SCALE GENOMIC DNA]</scope>
    <source>
        <strain evidence="2">cv. E1</strain>
        <tissue evidence="1">Leaf</tissue>
    </source>
</reference>
<dbReference type="EMBL" id="JAIQCV010000012">
    <property type="protein sequence ID" value="KAH1038634.1"/>
    <property type="molecule type" value="Genomic_DNA"/>
</dbReference>
<proteinExistence type="predicted"/>
<evidence type="ECO:0000313" key="1">
    <source>
        <dbReference type="EMBL" id="KAH1038634.1"/>
    </source>
</evidence>
<gene>
    <name evidence="1" type="ORF">J1N35_040377</name>
</gene>
<keyword evidence="2" id="KW-1185">Reference proteome</keyword>
<sequence length="173" mass="20259">MSVLKSLKVRKLVENMICPVCQDEEETVSHLFRDYNFTRQVLQELGIFNSTCNRETSWKMWLATEYGNLTDEEFKIRTIHLWAIWYNKNKIFHKGKTVLKRDIVGFINAYYAETTHIGELIKCINEINNIMWQQPKGDIIKINFDMSFNQNQHSSMSGIVVRNKNGLVMASCS</sequence>